<name>A0A1E1KEE6_9HELO</name>
<dbReference type="PANTHER" id="PTHR31544">
    <property type="entry name" value="AIG2-LIKE PROTEIN D"/>
    <property type="match status" value="1"/>
</dbReference>
<dbReference type="InterPro" id="IPR013024">
    <property type="entry name" value="GGCT-like"/>
</dbReference>
<reference evidence="7" key="1">
    <citation type="submission" date="2016-03" db="EMBL/GenBank/DDBJ databases">
        <authorList>
            <person name="Ploux O."/>
        </authorList>
    </citation>
    <scope>NUCLEOTIDE SEQUENCE [LARGE SCALE GENOMIC DNA]</scope>
    <source>
        <strain evidence="7">UK7</strain>
    </source>
</reference>
<accession>A0A1E1KEE6</accession>
<dbReference type="Gene3D" id="3.10.490.10">
    <property type="entry name" value="Gamma-glutamyl cyclotransferase-like"/>
    <property type="match status" value="1"/>
</dbReference>
<evidence type="ECO:0000256" key="1">
    <source>
        <dbReference type="ARBA" id="ARBA00008861"/>
    </source>
</evidence>
<evidence type="ECO:0000256" key="3">
    <source>
        <dbReference type="ARBA" id="ARBA00030602"/>
    </source>
</evidence>
<dbReference type="Proteomes" id="UP000178129">
    <property type="component" value="Unassembled WGS sequence"/>
</dbReference>
<evidence type="ECO:0000313" key="6">
    <source>
        <dbReference type="EMBL" id="CZS96436.1"/>
    </source>
</evidence>
<evidence type="ECO:0000313" key="7">
    <source>
        <dbReference type="Proteomes" id="UP000178129"/>
    </source>
</evidence>
<comment type="caution">
    <text evidence="6">The sequence shown here is derived from an EMBL/GenBank/DDBJ whole genome shotgun (WGS) entry which is preliminary data.</text>
</comment>
<protein>
    <recommendedName>
        <fullName evidence="3">Putative gamma-glutamylcyclotransferase</fullName>
    </recommendedName>
</protein>
<dbReference type="Pfam" id="PF06094">
    <property type="entry name" value="GGACT"/>
    <property type="match status" value="1"/>
</dbReference>
<feature type="domain" description="Gamma-glutamylcyclotransferase AIG2-like" evidence="5">
    <location>
        <begin position="90"/>
        <end position="205"/>
    </location>
</feature>
<evidence type="ECO:0000256" key="4">
    <source>
        <dbReference type="SAM" id="MobiDB-lite"/>
    </source>
</evidence>
<dbReference type="PANTHER" id="PTHR31544:SF4">
    <property type="entry name" value="GAMMA-GLUTAMYLCYCLOTRANSFERASE-RELATED"/>
    <property type="match status" value="1"/>
</dbReference>
<dbReference type="AlphaFoldDB" id="A0A1E1KEE6"/>
<organism evidence="6 7">
    <name type="scientific">Rhynchosporium graminicola</name>
    <dbReference type="NCBI Taxonomy" id="2792576"/>
    <lineage>
        <taxon>Eukaryota</taxon>
        <taxon>Fungi</taxon>
        <taxon>Dikarya</taxon>
        <taxon>Ascomycota</taxon>
        <taxon>Pezizomycotina</taxon>
        <taxon>Leotiomycetes</taxon>
        <taxon>Helotiales</taxon>
        <taxon>Ploettnerulaceae</taxon>
        <taxon>Rhynchosporium</taxon>
    </lineage>
</organism>
<dbReference type="InterPro" id="IPR045038">
    <property type="entry name" value="AIG2-like"/>
</dbReference>
<dbReference type="InterPro" id="IPR009288">
    <property type="entry name" value="AIG2-like_dom"/>
</dbReference>
<keyword evidence="7" id="KW-1185">Reference proteome</keyword>
<comment type="similarity">
    <text evidence="1">Belongs to the gamma-glutamylcyclotransferase family.</text>
</comment>
<evidence type="ECO:0000256" key="2">
    <source>
        <dbReference type="ARBA" id="ARBA00022679"/>
    </source>
</evidence>
<sequence length="213" mass="24529">MYALAYGILLNLNLTMSALPKHIYNVMEQKNVENKAPSLKENRSSAEEADPNNRNGDQNPSLMVRKFLKGGAFIPPPDRDNYTGFRPTYFFFYGSLMDNSQLRKILQLEDKPVLQPASIVGWETKLWGQYPALTFKANAIAHGMACEVQKEEQVEYLKSYETDVYKVKGCKIKFVDGRELYGKTFVWNAENKLLKEGKFDLKDWQLAQLEKQQ</sequence>
<dbReference type="EMBL" id="FJUW01000012">
    <property type="protein sequence ID" value="CZS96436.1"/>
    <property type="molecule type" value="Genomic_DNA"/>
</dbReference>
<gene>
    <name evidence="6" type="ORF">RCO7_04880</name>
</gene>
<keyword evidence="2" id="KW-0808">Transferase</keyword>
<dbReference type="CDD" id="cd06661">
    <property type="entry name" value="GGCT_like"/>
    <property type="match status" value="1"/>
</dbReference>
<dbReference type="SUPFAM" id="SSF110857">
    <property type="entry name" value="Gamma-glutamyl cyclotransferase-like"/>
    <property type="match status" value="1"/>
</dbReference>
<dbReference type="InParanoid" id="A0A1E1KEE6"/>
<feature type="compositionally biased region" description="Polar residues" evidence="4">
    <location>
        <begin position="52"/>
        <end position="61"/>
    </location>
</feature>
<evidence type="ECO:0000259" key="5">
    <source>
        <dbReference type="Pfam" id="PF06094"/>
    </source>
</evidence>
<dbReference type="GO" id="GO:0016740">
    <property type="term" value="F:transferase activity"/>
    <property type="evidence" value="ECO:0007669"/>
    <property type="project" value="UniProtKB-KW"/>
</dbReference>
<proteinExistence type="inferred from homology"/>
<feature type="compositionally biased region" description="Basic and acidic residues" evidence="4">
    <location>
        <begin position="34"/>
        <end position="46"/>
    </location>
</feature>
<feature type="region of interest" description="Disordered" evidence="4">
    <location>
        <begin position="34"/>
        <end position="61"/>
    </location>
</feature>
<dbReference type="InterPro" id="IPR036568">
    <property type="entry name" value="GGCT-like_sf"/>
</dbReference>